<feature type="binding site" evidence="5">
    <location>
        <begin position="241"/>
        <end position="243"/>
    </location>
    <ligand>
        <name>Mo-molybdopterin</name>
        <dbReference type="ChEBI" id="CHEBI:71302"/>
    </ligand>
</feature>
<dbReference type="PROSITE" id="PS51318">
    <property type="entry name" value="TAT"/>
    <property type="match status" value="1"/>
</dbReference>
<evidence type="ECO:0000313" key="7">
    <source>
        <dbReference type="EMBL" id="WMD18035.1"/>
    </source>
</evidence>
<dbReference type="Pfam" id="PF00174">
    <property type="entry name" value="Oxidored_molyb"/>
    <property type="match status" value="1"/>
</dbReference>
<keyword evidence="1 5" id="KW-0500">Molybdenum</keyword>
<dbReference type="HAMAP" id="MF_01206">
    <property type="entry name" value="MsrP"/>
    <property type="match status" value="1"/>
</dbReference>
<dbReference type="EC" id="1.8.5.-" evidence="5"/>
<feature type="binding site" evidence="5">
    <location>
        <position position="142"/>
    </location>
    <ligand>
        <name>Mo-molybdopterin</name>
        <dbReference type="ChEBI" id="CHEBI:71302"/>
    </ligand>
    <ligandPart>
        <name>Mo</name>
        <dbReference type="ChEBI" id="CHEBI:28685"/>
    </ligandPart>
</feature>
<dbReference type="PANTHER" id="PTHR43032:SF3">
    <property type="entry name" value="PROTEIN-METHIONINE-SULFOXIDE REDUCTASE CATALYTIC SUBUNIT MSRP"/>
    <property type="match status" value="1"/>
</dbReference>
<keyword evidence="4 5" id="KW-0560">Oxidoreductase</keyword>
<keyword evidence="2 5" id="KW-0479">Metal-binding</keyword>
<sequence>MLIRKPDDILPSEITDEAVWRSRRELMLRAGLTAAAVGLPGWTARSAFAQGASAQDAGVLTGKPDAAFSVMDKQTPLADVTSYNNYYEFGVDKADPAANAGKLQTRPWAVSVEGEVARPRTFTIEELLKLAPMQERVYRLRCVEGWSMVIPWVGYSVSELLKQVEPTGNAKYVEFVTAVQRENMPGVRTGILDWPYVEGLRIDEAMNPLAMLVFGVYGKVLPNQNGAPLRLAVPWKYGFKSAKSLVKIRLVEKLPVSSWIKAAPQEYGFYANVNPNVAHPRWSQATERRIGEDGLFSPKRKTLMFNGYGEQVASLYQGMDLKANY</sequence>
<gene>
    <name evidence="5 7" type="primary">msrP</name>
    <name evidence="7" type="ORF">RAS12_15370</name>
</gene>
<dbReference type="Proteomes" id="UP001234798">
    <property type="component" value="Chromosome"/>
</dbReference>
<keyword evidence="8" id="KW-1185">Reference proteome</keyword>
<evidence type="ECO:0000256" key="4">
    <source>
        <dbReference type="ARBA" id="ARBA00023002"/>
    </source>
</evidence>
<feature type="binding site" evidence="5">
    <location>
        <begin position="87"/>
        <end position="88"/>
    </location>
    <ligand>
        <name>Mo-molybdopterin</name>
        <dbReference type="ChEBI" id="CHEBI:71302"/>
    </ligand>
</feature>
<evidence type="ECO:0000313" key="8">
    <source>
        <dbReference type="Proteomes" id="UP001234798"/>
    </source>
</evidence>
<dbReference type="InterPro" id="IPR022867">
    <property type="entry name" value="MsrP"/>
</dbReference>
<dbReference type="NCBIfam" id="NF003767">
    <property type="entry name" value="PRK05363.1"/>
    <property type="match status" value="1"/>
</dbReference>
<evidence type="ECO:0000256" key="3">
    <source>
        <dbReference type="ARBA" id="ARBA00022729"/>
    </source>
</evidence>
<dbReference type="InterPro" id="IPR000572">
    <property type="entry name" value="OxRdtase_Mopterin-bd_dom"/>
</dbReference>
<dbReference type="GO" id="GO:0016491">
    <property type="term" value="F:oxidoreductase activity"/>
    <property type="evidence" value="ECO:0007669"/>
    <property type="project" value="UniProtKB-KW"/>
</dbReference>
<comment type="cofactor">
    <cofactor evidence="5">
        <name>Mo-molybdopterin</name>
        <dbReference type="ChEBI" id="CHEBI:71302"/>
    </cofactor>
    <text evidence="5">Binds 1 Mo-molybdopterin (Mo-MPT) cofactor per subunit.</text>
</comment>
<feature type="binding site" evidence="5">
    <location>
        <position position="84"/>
    </location>
    <ligand>
        <name>Mo-molybdopterin</name>
        <dbReference type="ChEBI" id="CHEBI:71302"/>
    </ligand>
</feature>
<comment type="catalytic activity">
    <reaction evidence="5">
        <text>L-methionyl-[protein] + a quinone + H2O = L-methionyl-(R)-S-oxide-[protein] + a quinol</text>
        <dbReference type="Rhea" id="RHEA:51296"/>
        <dbReference type="Rhea" id="RHEA-COMP:12313"/>
        <dbReference type="Rhea" id="RHEA-COMP:12314"/>
        <dbReference type="ChEBI" id="CHEBI:15377"/>
        <dbReference type="ChEBI" id="CHEBI:16044"/>
        <dbReference type="ChEBI" id="CHEBI:24646"/>
        <dbReference type="ChEBI" id="CHEBI:45764"/>
        <dbReference type="ChEBI" id="CHEBI:132124"/>
    </reaction>
</comment>
<dbReference type="InterPro" id="IPR036374">
    <property type="entry name" value="OxRdtase_Mopterin-bd_sf"/>
</dbReference>
<feature type="binding site" evidence="5">
    <location>
        <position position="177"/>
    </location>
    <ligand>
        <name>Mo-molybdopterin</name>
        <dbReference type="ChEBI" id="CHEBI:71302"/>
    </ligand>
</feature>
<organism evidence="7 8">
    <name type="scientific">Achromobacter seleniivolatilans</name>
    <dbReference type="NCBI Taxonomy" id="3047478"/>
    <lineage>
        <taxon>Bacteria</taxon>
        <taxon>Pseudomonadati</taxon>
        <taxon>Pseudomonadota</taxon>
        <taxon>Betaproteobacteria</taxon>
        <taxon>Burkholderiales</taxon>
        <taxon>Alcaligenaceae</taxon>
        <taxon>Achromobacter</taxon>
    </lineage>
</organism>
<evidence type="ECO:0000256" key="1">
    <source>
        <dbReference type="ARBA" id="ARBA00022505"/>
    </source>
</evidence>
<dbReference type="PANTHER" id="PTHR43032">
    <property type="entry name" value="PROTEIN-METHIONINE-SULFOXIDE REDUCTASE"/>
    <property type="match status" value="1"/>
</dbReference>
<protein>
    <recommendedName>
        <fullName evidence="5">Protein-methionine-sulfoxide reductase catalytic subunit MsrP</fullName>
        <ecNumber evidence="5">1.8.5.-</ecNumber>
    </recommendedName>
</protein>
<comment type="subunit">
    <text evidence="5">Heterodimer of a catalytic subunit (MsrP) and a heme-binding subunit (MsrQ).</text>
</comment>
<feature type="domain" description="Oxidoreductase molybdopterin-binding" evidence="6">
    <location>
        <begin position="104"/>
        <end position="254"/>
    </location>
</feature>
<comment type="catalytic activity">
    <reaction evidence="5">
        <text>L-methionyl-[protein] + a quinone + H2O = L-methionyl-(S)-S-oxide-[protein] + a quinol</text>
        <dbReference type="Rhea" id="RHEA:51292"/>
        <dbReference type="Rhea" id="RHEA-COMP:12313"/>
        <dbReference type="Rhea" id="RHEA-COMP:12315"/>
        <dbReference type="ChEBI" id="CHEBI:15377"/>
        <dbReference type="ChEBI" id="CHEBI:16044"/>
        <dbReference type="ChEBI" id="CHEBI:24646"/>
        <dbReference type="ChEBI" id="CHEBI:44120"/>
        <dbReference type="ChEBI" id="CHEBI:132124"/>
    </reaction>
</comment>
<comment type="PTM">
    <text evidence="5">Predicted to be exported by the Tat system. The position of the signal peptide cleavage has not been experimentally proven.</text>
</comment>
<accession>A0ABY9LTW0</accession>
<comment type="similarity">
    <text evidence="5">Belongs to the MsrP family.</text>
</comment>
<feature type="binding site" evidence="5">
    <location>
        <position position="225"/>
    </location>
    <ligand>
        <name>Mo-molybdopterin</name>
        <dbReference type="ChEBI" id="CHEBI:71302"/>
    </ligand>
</feature>
<proteinExistence type="inferred from homology"/>
<evidence type="ECO:0000256" key="5">
    <source>
        <dbReference type="HAMAP-Rule" id="MF_01206"/>
    </source>
</evidence>
<dbReference type="EMBL" id="CP132976">
    <property type="protein sequence ID" value="WMD18035.1"/>
    <property type="molecule type" value="Genomic_DNA"/>
</dbReference>
<dbReference type="InterPro" id="IPR006311">
    <property type="entry name" value="TAT_signal"/>
</dbReference>
<dbReference type="Gene3D" id="3.90.420.10">
    <property type="entry name" value="Oxidoreductase, molybdopterin-binding domain"/>
    <property type="match status" value="1"/>
</dbReference>
<reference evidence="7 8" key="1">
    <citation type="submission" date="2023-08" db="EMBL/GenBank/DDBJ databases">
        <title>Achromobacter seleniivolatilans sp. nov., isolated from seleniferous soil.</title>
        <authorList>
            <person name="Zhang S."/>
            <person name="Li K."/>
            <person name="Peng J."/>
            <person name="Zhao Q."/>
            <person name="Wang H."/>
            <person name="Guo Y."/>
        </authorList>
    </citation>
    <scope>NUCLEOTIDE SEQUENCE [LARGE SCALE GENOMIC DNA]</scope>
    <source>
        <strain evidence="7 8">R39</strain>
    </source>
</reference>
<dbReference type="SUPFAM" id="SSF56524">
    <property type="entry name" value="Oxidoreductase molybdopterin-binding domain"/>
    <property type="match status" value="1"/>
</dbReference>
<evidence type="ECO:0000259" key="6">
    <source>
        <dbReference type="Pfam" id="PF00174"/>
    </source>
</evidence>
<feature type="binding site" evidence="5">
    <location>
        <position position="230"/>
    </location>
    <ligand>
        <name>Mo-molybdopterin</name>
        <dbReference type="ChEBI" id="CHEBI:71302"/>
    </ligand>
</feature>
<name>A0ABY9LTW0_9BURK</name>
<keyword evidence="3 5" id="KW-0732">Signal</keyword>
<dbReference type="RefSeq" id="WP_306935554.1">
    <property type="nucleotide sequence ID" value="NZ_CP132976.1"/>
</dbReference>
<comment type="function">
    <text evidence="5">Part of the MsrPQ system that repairs oxidized periplasmic proteins containing methionine sulfoxide residues (Met-O), using respiratory chain electrons. Thus protects these proteins from oxidative-stress damage caused by reactive species of oxygen and chlorine generated by the host defense mechanisms. MsrPQ is essential for the maintenance of envelope integrity under bleach stress, rescuing a wide series of structurally unrelated periplasmic proteins from methionine oxidation. The catalytic subunit MsrP is non-stereospecific, being able to reduce both (R-) and (S-) diastereoisomers of methionine sulfoxide.</text>
</comment>
<evidence type="ECO:0000256" key="2">
    <source>
        <dbReference type="ARBA" id="ARBA00022723"/>
    </source>
</evidence>